<reference evidence="1 2" key="1">
    <citation type="submission" date="2019-08" db="EMBL/GenBank/DDBJ databases">
        <title>Lentzea from Indian Himalayas.</title>
        <authorList>
            <person name="Mandal S."/>
            <person name="Mallick Gupta A."/>
            <person name="Maiti P.K."/>
            <person name="Sarkar J."/>
            <person name="Mandal S."/>
        </authorList>
    </citation>
    <scope>NUCLEOTIDE SEQUENCE [LARGE SCALE GENOMIC DNA]</scope>
    <source>
        <strain evidence="1 2">PSKA42</strain>
    </source>
</reference>
<protein>
    <recommendedName>
        <fullName evidence="3">SseB protein N-terminal domain-containing protein</fullName>
    </recommendedName>
</protein>
<name>A0ABX1FU08_9PSEU</name>
<dbReference type="EMBL" id="VSRL01000259">
    <property type="protein sequence ID" value="NKE62529.1"/>
    <property type="molecule type" value="Genomic_DNA"/>
</dbReference>
<keyword evidence="2" id="KW-1185">Reference proteome</keyword>
<comment type="caution">
    <text evidence="1">The sequence shown here is derived from an EMBL/GenBank/DDBJ whole genome shotgun (WGS) entry which is preliminary data.</text>
</comment>
<dbReference type="RefSeq" id="WP_167979160.1">
    <property type="nucleotide sequence ID" value="NZ_VSRL01000259.1"/>
</dbReference>
<evidence type="ECO:0008006" key="3">
    <source>
        <dbReference type="Google" id="ProtNLM"/>
    </source>
</evidence>
<organism evidence="1 2">
    <name type="scientific">Lentzea indica</name>
    <dbReference type="NCBI Taxonomy" id="2604800"/>
    <lineage>
        <taxon>Bacteria</taxon>
        <taxon>Bacillati</taxon>
        <taxon>Actinomycetota</taxon>
        <taxon>Actinomycetes</taxon>
        <taxon>Pseudonocardiales</taxon>
        <taxon>Pseudonocardiaceae</taxon>
        <taxon>Lentzea</taxon>
    </lineage>
</organism>
<dbReference type="Proteomes" id="UP001515943">
    <property type="component" value="Unassembled WGS sequence"/>
</dbReference>
<evidence type="ECO:0000313" key="1">
    <source>
        <dbReference type="EMBL" id="NKE62529.1"/>
    </source>
</evidence>
<gene>
    <name evidence="1" type="ORF">FXN61_39685</name>
</gene>
<sequence>MNLAELVDRTSVDTLDHLERETTVPVVDGLQAQGDLIVIPFSMFAGPPEQNASRWVPAEGIHLVQGADGRNPHVLVADPGTCTWSPAGDPELGLGIVENTAPVYLLHPEHGGTGIAPGRWVVRQQRERTGFVAD</sequence>
<evidence type="ECO:0000313" key="2">
    <source>
        <dbReference type="Proteomes" id="UP001515943"/>
    </source>
</evidence>
<proteinExistence type="predicted"/>
<accession>A0ABX1FU08</accession>